<evidence type="ECO:0000256" key="13">
    <source>
        <dbReference type="ARBA" id="ARBA00023242"/>
    </source>
</evidence>
<comment type="subcellular location">
    <subcellularLocation>
        <location evidence="3">Chromosome</location>
    </subcellularLocation>
    <subcellularLocation>
        <location evidence="2">Nucleus</location>
    </subcellularLocation>
</comment>
<dbReference type="GO" id="GO:0046872">
    <property type="term" value="F:metal ion binding"/>
    <property type="evidence" value="ECO:0007669"/>
    <property type="project" value="UniProtKB-KW"/>
</dbReference>
<evidence type="ECO:0000256" key="8">
    <source>
        <dbReference type="ARBA" id="ARBA00022763"/>
    </source>
</evidence>
<feature type="coiled-coil region" evidence="15">
    <location>
        <begin position="1097"/>
        <end position="1124"/>
    </location>
</feature>
<keyword evidence="12" id="KW-0234">DNA repair</keyword>
<dbReference type="FunFam" id="3.40.50.300:FF:001195">
    <property type="entry name" value="DNA repair protein rad50"/>
    <property type="match status" value="1"/>
</dbReference>
<dbReference type="FunFam" id="3.40.50.300:FF:000947">
    <property type="entry name" value="DNA repair protein RAD50"/>
    <property type="match status" value="1"/>
</dbReference>
<name>A0A4Q9Q6N5_9APHY</name>
<evidence type="ECO:0000256" key="9">
    <source>
        <dbReference type="ARBA" id="ARBA00022801"/>
    </source>
</evidence>
<feature type="region of interest" description="Disordered" evidence="16">
    <location>
        <begin position="589"/>
        <end position="610"/>
    </location>
</feature>
<dbReference type="STRING" id="114155.A0A4Q9Q6N5"/>
<feature type="coiled-coil region" evidence="15">
    <location>
        <begin position="807"/>
        <end position="1019"/>
    </location>
</feature>
<evidence type="ECO:0000256" key="14">
    <source>
        <dbReference type="ARBA" id="ARBA00049360"/>
    </source>
</evidence>
<feature type="coiled-coil region" evidence="15">
    <location>
        <begin position="217"/>
        <end position="352"/>
    </location>
</feature>
<keyword evidence="6" id="KW-0158">Chromosome</keyword>
<comment type="catalytic activity">
    <reaction evidence="14">
        <text>ATP + H2O = ADP + phosphate + H(+)</text>
        <dbReference type="Rhea" id="RHEA:13065"/>
        <dbReference type="ChEBI" id="CHEBI:15377"/>
        <dbReference type="ChEBI" id="CHEBI:15378"/>
        <dbReference type="ChEBI" id="CHEBI:30616"/>
        <dbReference type="ChEBI" id="CHEBI:43474"/>
        <dbReference type="ChEBI" id="CHEBI:456216"/>
    </reaction>
</comment>
<keyword evidence="19" id="KW-1185">Reference proteome</keyword>
<evidence type="ECO:0000256" key="11">
    <source>
        <dbReference type="ARBA" id="ARBA00023054"/>
    </source>
</evidence>
<dbReference type="GO" id="GO:0016887">
    <property type="term" value="F:ATP hydrolysis activity"/>
    <property type="evidence" value="ECO:0007669"/>
    <property type="project" value="InterPro"/>
</dbReference>
<dbReference type="GO" id="GO:0070192">
    <property type="term" value="P:chromosome organization involved in meiotic cell cycle"/>
    <property type="evidence" value="ECO:0007669"/>
    <property type="project" value="TreeGrafter"/>
</dbReference>
<evidence type="ECO:0000256" key="6">
    <source>
        <dbReference type="ARBA" id="ARBA00022454"/>
    </source>
</evidence>
<evidence type="ECO:0000256" key="4">
    <source>
        <dbReference type="ARBA" id="ARBA00009439"/>
    </source>
</evidence>
<dbReference type="GO" id="GO:0000794">
    <property type="term" value="C:condensed nuclear chromosome"/>
    <property type="evidence" value="ECO:0007669"/>
    <property type="project" value="TreeGrafter"/>
</dbReference>
<keyword evidence="13" id="KW-0539">Nucleus</keyword>
<dbReference type="SUPFAM" id="SSF52540">
    <property type="entry name" value="P-loop containing nucleoside triphosphate hydrolases"/>
    <property type="match status" value="1"/>
</dbReference>
<evidence type="ECO:0000256" key="3">
    <source>
        <dbReference type="ARBA" id="ARBA00004286"/>
    </source>
</evidence>
<comment type="cofactor">
    <cofactor evidence="1">
        <name>Zn(2+)</name>
        <dbReference type="ChEBI" id="CHEBI:29105"/>
    </cofactor>
</comment>
<dbReference type="GO" id="GO:0006302">
    <property type="term" value="P:double-strand break repair"/>
    <property type="evidence" value="ECO:0007669"/>
    <property type="project" value="InterPro"/>
</dbReference>
<dbReference type="EMBL" id="ML145094">
    <property type="protein sequence ID" value="TBU62274.1"/>
    <property type="molecule type" value="Genomic_DNA"/>
</dbReference>
<evidence type="ECO:0000256" key="2">
    <source>
        <dbReference type="ARBA" id="ARBA00004123"/>
    </source>
</evidence>
<keyword evidence="11 15" id="KW-0175">Coiled coil</keyword>
<evidence type="ECO:0000256" key="5">
    <source>
        <dbReference type="ARBA" id="ARBA00017893"/>
    </source>
</evidence>
<dbReference type="GO" id="GO:0030870">
    <property type="term" value="C:Mre11 complex"/>
    <property type="evidence" value="ECO:0007669"/>
    <property type="project" value="InterPro"/>
</dbReference>
<dbReference type="GO" id="GO:0000722">
    <property type="term" value="P:telomere maintenance via recombination"/>
    <property type="evidence" value="ECO:0007669"/>
    <property type="project" value="TreeGrafter"/>
</dbReference>
<evidence type="ECO:0000259" key="17">
    <source>
        <dbReference type="Pfam" id="PF13476"/>
    </source>
</evidence>
<reference evidence="18 19" key="1">
    <citation type="submission" date="2019-01" db="EMBL/GenBank/DDBJ databases">
        <title>Draft genome sequences of three monokaryotic isolates of the white-rot basidiomycete fungus Dichomitus squalens.</title>
        <authorList>
            <consortium name="DOE Joint Genome Institute"/>
            <person name="Lopez S.C."/>
            <person name="Andreopoulos B."/>
            <person name="Pangilinan J."/>
            <person name="Lipzen A."/>
            <person name="Riley R."/>
            <person name="Ahrendt S."/>
            <person name="Ng V."/>
            <person name="Barry K."/>
            <person name="Daum C."/>
            <person name="Grigoriev I.V."/>
            <person name="Hilden K.S."/>
            <person name="Makela M.R."/>
            <person name="de Vries R.P."/>
        </authorList>
    </citation>
    <scope>NUCLEOTIDE SEQUENCE [LARGE SCALE GENOMIC DNA]</scope>
    <source>
        <strain evidence="18 19">CBS 464.89</strain>
    </source>
</reference>
<evidence type="ECO:0000313" key="18">
    <source>
        <dbReference type="EMBL" id="TBU62274.1"/>
    </source>
</evidence>
<feature type="compositionally biased region" description="Polar residues" evidence="16">
    <location>
        <begin position="597"/>
        <end position="610"/>
    </location>
</feature>
<feature type="coiled-coil region" evidence="15">
    <location>
        <begin position="714"/>
        <end position="783"/>
    </location>
</feature>
<dbReference type="GO" id="GO:0003691">
    <property type="term" value="F:double-stranded telomeric DNA binding"/>
    <property type="evidence" value="ECO:0007669"/>
    <property type="project" value="TreeGrafter"/>
</dbReference>
<feature type="coiled-coil region" evidence="15">
    <location>
        <begin position="432"/>
        <end position="534"/>
    </location>
</feature>
<dbReference type="GO" id="GO:0007004">
    <property type="term" value="P:telomere maintenance via telomerase"/>
    <property type="evidence" value="ECO:0007669"/>
    <property type="project" value="TreeGrafter"/>
</dbReference>
<keyword evidence="10" id="KW-0862">Zinc</keyword>
<dbReference type="NCBIfam" id="TIGR00606">
    <property type="entry name" value="rad50"/>
    <property type="match status" value="1"/>
</dbReference>
<dbReference type="GO" id="GO:0043047">
    <property type="term" value="F:single-stranded telomeric DNA binding"/>
    <property type="evidence" value="ECO:0007669"/>
    <property type="project" value="TreeGrafter"/>
</dbReference>
<comment type="similarity">
    <text evidence="4">Belongs to the SMC family. RAD50 subfamily.</text>
</comment>
<accession>A0A4Q9Q6N5</accession>
<keyword evidence="7" id="KW-0479">Metal-binding</keyword>
<dbReference type="InterPro" id="IPR038729">
    <property type="entry name" value="Rad50/SbcC_AAA"/>
</dbReference>
<evidence type="ECO:0000256" key="15">
    <source>
        <dbReference type="SAM" id="Coils"/>
    </source>
</evidence>
<feature type="domain" description="Rad50/SbcC-type AAA" evidence="17">
    <location>
        <begin position="6"/>
        <end position="238"/>
    </location>
</feature>
<keyword evidence="8" id="KW-0227">DNA damage</keyword>
<proteinExistence type="inferred from homology"/>
<dbReference type="PANTHER" id="PTHR18867">
    <property type="entry name" value="RAD50"/>
    <property type="match status" value="1"/>
</dbReference>
<dbReference type="InterPro" id="IPR027417">
    <property type="entry name" value="P-loop_NTPase"/>
</dbReference>
<dbReference type="Pfam" id="PF13558">
    <property type="entry name" value="SbcC_Walker_B"/>
    <property type="match status" value="1"/>
</dbReference>
<evidence type="ECO:0000313" key="19">
    <source>
        <dbReference type="Proteomes" id="UP000292082"/>
    </source>
</evidence>
<gene>
    <name evidence="18" type="ORF">BD310DRAFT_843935</name>
</gene>
<protein>
    <recommendedName>
        <fullName evidence="5">DNA repair protein RAD50</fullName>
    </recommendedName>
</protein>
<evidence type="ECO:0000256" key="7">
    <source>
        <dbReference type="ARBA" id="ARBA00022723"/>
    </source>
</evidence>
<evidence type="ECO:0000256" key="16">
    <source>
        <dbReference type="SAM" id="MobiDB-lite"/>
    </source>
</evidence>
<organism evidence="18 19">
    <name type="scientific">Dichomitus squalens</name>
    <dbReference type="NCBI Taxonomy" id="114155"/>
    <lineage>
        <taxon>Eukaryota</taxon>
        <taxon>Fungi</taxon>
        <taxon>Dikarya</taxon>
        <taxon>Basidiomycota</taxon>
        <taxon>Agaricomycotina</taxon>
        <taxon>Agaricomycetes</taxon>
        <taxon>Polyporales</taxon>
        <taxon>Polyporaceae</taxon>
        <taxon>Dichomitus</taxon>
    </lineage>
</organism>
<evidence type="ECO:0000256" key="12">
    <source>
        <dbReference type="ARBA" id="ARBA00023204"/>
    </source>
</evidence>
<sequence>MAHLNKLAIRGIRSFDDKNIAVIEFFSPVTVIVGHNGSGKTTIIECLKYATTGDQPPNTRGGAFIHDPKMANEKEVKAQVKLRFYAANGARMLAVRNLSVTMKKNGALTMKTLESILGLAENVEKGSGKRGVISTKCAEMDTEIPHLLGVSKAVLENVIFCHQEDSYWPLSEPAALKKKFDDIFEATKYTKALDNIKALRKDRVAELKAETERLESLAREKGHADKLKDRITEMNDKIAARTAEYEELKAAYDQQVRSNQILNDTGSKFREIYVKVDQLNQRKDQYKEELNLAKENLQEIEGTDDELAERVRTHDDYILNQKQKRKTQEGRLEDAEDAIRAARASHVELMSKQGELLAEERLVDQRMLERDELIHDLAARFHIKGFEQSSIKREEAQQFIAALNDVKRRQHAETDRLQVESRTRNEEYNFKSRQLHTDLEGHKQERRSLRERVSTLQGRITGAEREVDAARALTSRLAELKADIEEKRNRLARAREEFASAGFEDKIREAVSQSAKLNERRDDLNDELRTLSLQADSRAKLELQRTQLKAKTGEIKTTIDLCNAKFRKLVGVDARPENMEQELDRAALEKEREQSELEVQSSNASKNLQAAQASLSNLRAQVRAKQDEIKNLDKRIQAGLKEGEYDGSVEDAIDGATKEIGIRNEDLGKSAGSHDVYERFLKTGRSKKCCPLCVRGLDDREMATFEKNIMEALKKSTPQAIKELQKELQDWESELKRLQDLAVLSASKNNVQTAELPSLEKQIKVKEAEIPALTTEAEEASNADLLADPAAAKLAEVSRDLKEIAVMRQHAVSVSKAQKDIQRLKQDIAALESDLVATGSTKTADDVQRELDQVKDELKASDRRKDNLIQDREGKNAVLRQLEADLHKKELEESECRNQLRDKDELERRIEEMKAEIATAQIRLKDLDTKIAEAQEPIEKLEREHKELERELNAKILQAQKASQELNMGADKLESQNKWLYRNSKEKIGQRVRELNELIDEKELEVREQALTLEQIRAKLGDIDKEISEAAVTLANLRENIRFRRLKRDLAATEAELDAIDMEEAAKAKRIWTEKWNVEKQKETELQTKYAHIGGEVSSLKAQLKTLEGDMADFKNVNKKYRDQLIKVKMSDMVNNDLEKYAKALDNAIMKYHSLKMEELNDTMRHLWNKTYQGTDIDGIKICSDSEGGATKRSYNYRVVMTKDQVEMDMRGRCSAGQKMLASIIIRLALADSFGQNCGILALDEPTNALDTENIDALAASLVDIINERRDHANFQLVIITHDENFLRKLGQSNVMEYYWRVSRDSRQKSIIERHRFG</sequence>
<dbReference type="PANTHER" id="PTHR18867:SF12">
    <property type="entry name" value="DNA REPAIR PROTEIN RAD50"/>
    <property type="match status" value="1"/>
</dbReference>
<dbReference type="Proteomes" id="UP000292082">
    <property type="component" value="Unassembled WGS sequence"/>
</dbReference>
<dbReference type="InterPro" id="IPR004584">
    <property type="entry name" value="Rad50_eukaryotes"/>
</dbReference>
<dbReference type="Pfam" id="PF13476">
    <property type="entry name" value="AAA_23"/>
    <property type="match status" value="1"/>
</dbReference>
<keyword evidence="9" id="KW-0378">Hydrolase</keyword>
<evidence type="ECO:0000256" key="10">
    <source>
        <dbReference type="ARBA" id="ARBA00022833"/>
    </source>
</evidence>
<dbReference type="Gene3D" id="3.40.50.300">
    <property type="entry name" value="P-loop containing nucleotide triphosphate hydrolases"/>
    <property type="match status" value="2"/>
</dbReference>
<evidence type="ECO:0000256" key="1">
    <source>
        <dbReference type="ARBA" id="ARBA00001947"/>
    </source>
</evidence>
<dbReference type="GO" id="GO:0051880">
    <property type="term" value="F:G-quadruplex DNA binding"/>
    <property type="evidence" value="ECO:0007669"/>
    <property type="project" value="TreeGrafter"/>
</dbReference>